<dbReference type="Proteomes" id="UP000815677">
    <property type="component" value="Unassembled WGS sequence"/>
</dbReference>
<proteinExistence type="predicted"/>
<organism evidence="1 2">
    <name type="scientific">Mycena chlorophos</name>
    <name type="common">Agaric fungus</name>
    <name type="synonym">Agaricus chlorophos</name>
    <dbReference type="NCBI Taxonomy" id="658473"/>
    <lineage>
        <taxon>Eukaryota</taxon>
        <taxon>Fungi</taxon>
        <taxon>Dikarya</taxon>
        <taxon>Basidiomycota</taxon>
        <taxon>Agaricomycotina</taxon>
        <taxon>Agaricomycetes</taxon>
        <taxon>Agaricomycetidae</taxon>
        <taxon>Agaricales</taxon>
        <taxon>Marasmiineae</taxon>
        <taxon>Mycenaceae</taxon>
        <taxon>Mycena</taxon>
    </lineage>
</organism>
<accession>A0ABQ0M8I5</accession>
<reference evidence="1" key="1">
    <citation type="submission" date="2014-09" db="EMBL/GenBank/DDBJ databases">
        <title>Genome sequence of the luminous mushroom Mycena chlorophos for searching fungal bioluminescence genes.</title>
        <authorList>
            <person name="Tanaka Y."/>
            <person name="Kasuga D."/>
            <person name="Oba Y."/>
            <person name="Hase S."/>
            <person name="Sato K."/>
            <person name="Oba Y."/>
            <person name="Sakakibara Y."/>
        </authorList>
    </citation>
    <scope>NUCLEOTIDE SEQUENCE</scope>
</reference>
<sequence>MRRIQKPGLVEEGIAGTDEERALQVAFGPELYQSQNAIQVLGPQGRFQNLKVFSVLVSLRPISFGERAAVANRNVHEDDHLTLLFFTVVGDPCIHERLARGLVNQQAPANIS</sequence>
<dbReference type="EMBL" id="DF849874">
    <property type="protein sequence ID" value="GAT59547.1"/>
    <property type="molecule type" value="Genomic_DNA"/>
</dbReference>
<name>A0ABQ0M8I5_MYCCL</name>
<evidence type="ECO:0000313" key="2">
    <source>
        <dbReference type="Proteomes" id="UP000815677"/>
    </source>
</evidence>
<gene>
    <name evidence="1" type="ORF">MCHLO_15821</name>
</gene>
<protein>
    <submittedName>
        <fullName evidence="1">Uncharacterized protein</fullName>
    </submittedName>
</protein>
<keyword evidence="2" id="KW-1185">Reference proteome</keyword>
<evidence type="ECO:0000313" key="1">
    <source>
        <dbReference type="EMBL" id="GAT59547.1"/>
    </source>
</evidence>